<dbReference type="AlphaFoldDB" id="A0A9P7XL59"/>
<dbReference type="Gene3D" id="3.30.160.20">
    <property type="match status" value="1"/>
</dbReference>
<dbReference type="Gene3D" id="6.10.140.1950">
    <property type="match status" value="1"/>
</dbReference>
<proteinExistence type="inferred from homology"/>
<protein>
    <recommendedName>
        <fullName evidence="4">Peptide chain release factor domain-containing protein</fullName>
    </recommendedName>
</protein>
<dbReference type="GO" id="GO:0003747">
    <property type="term" value="F:translation release factor activity"/>
    <property type="evidence" value="ECO:0007669"/>
    <property type="project" value="InterPro"/>
</dbReference>
<evidence type="ECO:0000256" key="1">
    <source>
        <dbReference type="ARBA" id="ARBA00010835"/>
    </source>
</evidence>
<name>A0A9P7XL59_9FUNG</name>
<dbReference type="Pfam" id="PF00472">
    <property type="entry name" value="RF-1"/>
    <property type="match status" value="1"/>
</dbReference>
<comment type="similarity">
    <text evidence="1">Belongs to the prokaryotic/mitochondrial release factor family.</text>
</comment>
<dbReference type="GO" id="GO:0005739">
    <property type="term" value="C:mitochondrion"/>
    <property type="evidence" value="ECO:0007669"/>
    <property type="project" value="GOC"/>
</dbReference>
<evidence type="ECO:0000256" key="2">
    <source>
        <dbReference type="ARBA" id="ARBA00022481"/>
    </source>
</evidence>
<keyword evidence="3" id="KW-0648">Protein biosynthesis</keyword>
<keyword evidence="2" id="KW-0488">Methylation</keyword>
<dbReference type="NCBIfam" id="NF001859">
    <property type="entry name" value="PRK00591.1"/>
    <property type="match status" value="1"/>
</dbReference>
<comment type="caution">
    <text evidence="5">The sequence shown here is derived from an EMBL/GenBank/DDBJ whole genome shotgun (WGS) entry which is preliminary data.</text>
</comment>
<dbReference type="InterPro" id="IPR005139">
    <property type="entry name" value="PCRF"/>
</dbReference>
<evidence type="ECO:0000259" key="4">
    <source>
        <dbReference type="SMART" id="SM00937"/>
    </source>
</evidence>
<organism evidence="5 6">
    <name type="scientific">Linnemannia hyalina</name>
    <dbReference type="NCBI Taxonomy" id="64524"/>
    <lineage>
        <taxon>Eukaryota</taxon>
        <taxon>Fungi</taxon>
        <taxon>Fungi incertae sedis</taxon>
        <taxon>Mucoromycota</taxon>
        <taxon>Mortierellomycotina</taxon>
        <taxon>Mortierellomycetes</taxon>
        <taxon>Mortierellales</taxon>
        <taxon>Mortierellaceae</taxon>
        <taxon>Linnemannia</taxon>
    </lineage>
</organism>
<gene>
    <name evidence="5" type="ORF">KI688_005423</name>
</gene>
<dbReference type="InterPro" id="IPR000352">
    <property type="entry name" value="Pep_chain_release_fac_I"/>
</dbReference>
<accession>A0A9P7XL59</accession>
<dbReference type="InterPro" id="IPR045853">
    <property type="entry name" value="Pep_chain_release_fac_I_sf"/>
</dbReference>
<evidence type="ECO:0000256" key="3">
    <source>
        <dbReference type="ARBA" id="ARBA00022917"/>
    </source>
</evidence>
<dbReference type="FunFam" id="3.30.70.1660:FF:000002">
    <property type="entry name" value="Peptide chain release factor 1"/>
    <property type="match status" value="1"/>
</dbReference>
<dbReference type="FunFam" id="3.30.160.20:FF:000004">
    <property type="entry name" value="Peptide chain release factor 1"/>
    <property type="match status" value="1"/>
</dbReference>
<dbReference type="OrthoDB" id="2019491at2759"/>
<dbReference type="Pfam" id="PF03462">
    <property type="entry name" value="PCRF"/>
    <property type="match status" value="1"/>
</dbReference>
<keyword evidence="6" id="KW-1185">Reference proteome</keyword>
<dbReference type="Gene3D" id="3.30.70.1660">
    <property type="match status" value="2"/>
</dbReference>
<dbReference type="SMART" id="SM00937">
    <property type="entry name" value="PCRF"/>
    <property type="match status" value="1"/>
</dbReference>
<dbReference type="SUPFAM" id="SSF75620">
    <property type="entry name" value="Release factor"/>
    <property type="match status" value="1"/>
</dbReference>
<reference evidence="5" key="1">
    <citation type="submission" date="2021-06" db="EMBL/GenBank/DDBJ databases">
        <title>Genome Sequence of Mortierella hyaline Strain SCG-10, a Cold-Adapted, Nitrate-Reducing Fungus Isolated from Soil in Minnesota, USA.</title>
        <authorList>
            <person name="Aldossari N."/>
        </authorList>
    </citation>
    <scope>NUCLEOTIDE SEQUENCE</scope>
    <source>
        <strain evidence="5">SCG-10</strain>
    </source>
</reference>
<dbReference type="EMBL" id="JAHRHY010000019">
    <property type="protein sequence ID" value="KAG9062508.1"/>
    <property type="molecule type" value="Genomic_DNA"/>
</dbReference>
<dbReference type="InterPro" id="IPR050057">
    <property type="entry name" value="Prokaryotic/Mito_RF"/>
</dbReference>
<dbReference type="GO" id="GO:0032543">
    <property type="term" value="P:mitochondrial translation"/>
    <property type="evidence" value="ECO:0007669"/>
    <property type="project" value="UniProtKB-ARBA"/>
</dbReference>
<dbReference type="PANTHER" id="PTHR43804">
    <property type="entry name" value="LD18447P"/>
    <property type="match status" value="1"/>
</dbReference>
<sequence length="488" mass="54208">MVACLSAAATVSRQATITLARRISSAPWTLSRTLKATIHTKTTNGQPLGSISTSGRISQLSGYHNFVRSTPLILTGDTYTHDQLSHSHQGFSTSSLAFNKKPSSSSASSPEFLFQNPMLNKMKPKLQSMKDLHDKILKEINGTSTSSADDLSPTKFAELTKQLHDLSLITDKYSEIESQIRDLFSLQQMLDDPLTNEDKDLLEMTQDEIKTTTEAIIDGENELLLAMVPKDLADEGNALLEIRAGTGGDEAGLFAADILRMYERFVERQRWRWEEISKTHDGLGAIKDATIAITGNNVFGHLKYESGVHRVQRVPATETQGRIHTSTITVAIMPQPTEVQVQIADADVRVDVFRASGAGGQKVNTTDSAIRLTHLPTGIVVAIQDERSNQKNRAKAFTILRAKLYEREREKLALERRDSRRAQVGGGSRSEKIRTYNFPQNRVTDHRINKTLHELESVLDGAALPEFIQALRVEEQTDLLMAMNDEIS</sequence>
<evidence type="ECO:0000313" key="5">
    <source>
        <dbReference type="EMBL" id="KAG9062508.1"/>
    </source>
</evidence>
<dbReference type="PANTHER" id="PTHR43804:SF7">
    <property type="entry name" value="LD18447P"/>
    <property type="match status" value="1"/>
</dbReference>
<dbReference type="Proteomes" id="UP000707451">
    <property type="component" value="Unassembled WGS sequence"/>
</dbReference>
<feature type="domain" description="Peptide chain release factor" evidence="4">
    <location>
        <begin position="192"/>
        <end position="305"/>
    </location>
</feature>
<evidence type="ECO:0000313" key="6">
    <source>
        <dbReference type="Proteomes" id="UP000707451"/>
    </source>
</evidence>